<evidence type="ECO:0000259" key="1">
    <source>
        <dbReference type="PROSITE" id="PS50181"/>
    </source>
</evidence>
<dbReference type="EMBL" id="CAKMRJ010004445">
    <property type="protein sequence ID" value="CAH1435504.1"/>
    <property type="molecule type" value="Genomic_DNA"/>
</dbReference>
<dbReference type="SUPFAM" id="SSF81383">
    <property type="entry name" value="F-box domain"/>
    <property type="match status" value="1"/>
</dbReference>
<dbReference type="PANTHER" id="PTHR31672">
    <property type="entry name" value="BNACNNG10540D PROTEIN"/>
    <property type="match status" value="1"/>
</dbReference>
<dbReference type="Proteomes" id="UP001157418">
    <property type="component" value="Unassembled WGS sequence"/>
</dbReference>
<keyword evidence="3" id="KW-1185">Reference proteome</keyword>
<comment type="caution">
    <text evidence="2">The sequence shown here is derived from an EMBL/GenBank/DDBJ whole genome shotgun (WGS) entry which is preliminary data.</text>
</comment>
<evidence type="ECO:0000313" key="3">
    <source>
        <dbReference type="Proteomes" id="UP001157418"/>
    </source>
</evidence>
<gene>
    <name evidence="2" type="ORF">LVIROSA_LOCUS21941</name>
</gene>
<dbReference type="PROSITE" id="PS50181">
    <property type="entry name" value="FBOX"/>
    <property type="match status" value="1"/>
</dbReference>
<dbReference type="InterPro" id="IPR001810">
    <property type="entry name" value="F-box_dom"/>
</dbReference>
<proteinExistence type="predicted"/>
<sequence length="98" mass="11382">MSDYIPSEILVEIFKRLPVKSVLQLRSLSKRWKSLIDSSEFIAGYGAHQTQPRSLLVTYNDPESQHRDQTYASLVDDETFVQQEIRPMLPEVTKQLLM</sequence>
<protein>
    <recommendedName>
        <fullName evidence="1">F-box domain-containing protein</fullName>
    </recommendedName>
</protein>
<dbReference type="InterPro" id="IPR036047">
    <property type="entry name" value="F-box-like_dom_sf"/>
</dbReference>
<name>A0AAU9N6F7_9ASTR</name>
<evidence type="ECO:0000313" key="2">
    <source>
        <dbReference type="EMBL" id="CAH1435504.1"/>
    </source>
</evidence>
<feature type="domain" description="F-box" evidence="1">
    <location>
        <begin position="1"/>
        <end position="45"/>
    </location>
</feature>
<dbReference type="Pfam" id="PF00646">
    <property type="entry name" value="F-box"/>
    <property type="match status" value="1"/>
</dbReference>
<accession>A0AAU9N6F7</accession>
<dbReference type="CDD" id="cd22157">
    <property type="entry name" value="F-box_AtFBW1-like"/>
    <property type="match status" value="1"/>
</dbReference>
<dbReference type="AlphaFoldDB" id="A0AAU9N6F7"/>
<dbReference type="InterPro" id="IPR050796">
    <property type="entry name" value="SCF_F-box_component"/>
</dbReference>
<reference evidence="2 3" key="1">
    <citation type="submission" date="2022-01" db="EMBL/GenBank/DDBJ databases">
        <authorList>
            <person name="Xiong W."/>
            <person name="Schranz E."/>
        </authorList>
    </citation>
    <scope>NUCLEOTIDE SEQUENCE [LARGE SCALE GENOMIC DNA]</scope>
</reference>
<dbReference type="SMART" id="SM00256">
    <property type="entry name" value="FBOX"/>
    <property type="match status" value="1"/>
</dbReference>
<dbReference type="PANTHER" id="PTHR31672:SF10">
    <property type="entry name" value="F-BOX DOMAIN-CONTAINING PROTEIN"/>
    <property type="match status" value="1"/>
</dbReference>
<dbReference type="Gene3D" id="1.20.1280.50">
    <property type="match status" value="1"/>
</dbReference>
<organism evidence="2 3">
    <name type="scientific">Lactuca virosa</name>
    <dbReference type="NCBI Taxonomy" id="75947"/>
    <lineage>
        <taxon>Eukaryota</taxon>
        <taxon>Viridiplantae</taxon>
        <taxon>Streptophyta</taxon>
        <taxon>Embryophyta</taxon>
        <taxon>Tracheophyta</taxon>
        <taxon>Spermatophyta</taxon>
        <taxon>Magnoliopsida</taxon>
        <taxon>eudicotyledons</taxon>
        <taxon>Gunneridae</taxon>
        <taxon>Pentapetalae</taxon>
        <taxon>asterids</taxon>
        <taxon>campanulids</taxon>
        <taxon>Asterales</taxon>
        <taxon>Asteraceae</taxon>
        <taxon>Cichorioideae</taxon>
        <taxon>Cichorieae</taxon>
        <taxon>Lactucinae</taxon>
        <taxon>Lactuca</taxon>
    </lineage>
</organism>